<feature type="compositionally biased region" description="Polar residues" evidence="1">
    <location>
        <begin position="261"/>
        <end position="274"/>
    </location>
</feature>
<name>A0ABR4NL48_9FUNG</name>
<dbReference type="EMBL" id="JADGIZ020000001">
    <property type="protein sequence ID" value="KAL2920263.1"/>
    <property type="molecule type" value="Genomic_DNA"/>
</dbReference>
<feature type="region of interest" description="Disordered" evidence="1">
    <location>
        <begin position="690"/>
        <end position="718"/>
    </location>
</feature>
<sequence>MPPPSSAYPPLSLAAAQAGPSSAAAGSLVALQPGALPSMSAPASTDHPQPDQKAVQPAPATPQNPASAGLLAESQLAQSGTHTALAPTQAPGSAIHAEWAAQQRGSFLAKPATPHETAAPLATQPAPPPGVPLGFSKQHHHLLYDPNHRPSRLESHAADGSLLRPPSHLLRFDLIQQPAIFHPYGYEMLSTRDAIVAALADSSGTAVVPEHASDPARIPHSHGAHPHIHRNRCPPSDAQSVHPDGQSALLQQRHQNAINDQHQPQPRLQPNAPDSSPLGPALALATALGAKAAFLGTSPSTLTGANLLSSPMQTQLAGTAASHPGTALQHAPSTESHAFAAHAPPTSTGLKPGPPQHKPVLANSKFTVKMRGPPNIGIQSITMSSHTDARALSSKAAAAGGPSVSDLPSDSKRLQLVLILGSNPTGGGDVRDSINGRLVFTVHPKTVAQKRSLFLLDPEKNPVWMIAERPGECGSNYDLFGRSTITGCGAAGWRLRGTIDLMPTSESAAPRFLLRCMGASVSLASDDIGHIFRFHDIMTSEPVGALITQAQRIRAQMELGADVFYEQLELRFDAPPNAQIPESGAGAEIPARAISTAGSARAGMEPPWPRRNPASGLDPNRRRSVLPAAGDAADMQRHLAAAAAERRANSQASKMFRIPGDRATYVHRAVTAPQAGIKYRIGTESIYHATPPHAAPLKQPQPTAAGKGGIPHAGRAAA</sequence>
<gene>
    <name evidence="2" type="ORF">HK105_200333</name>
</gene>
<feature type="region of interest" description="Disordered" evidence="1">
    <location>
        <begin position="599"/>
        <end position="622"/>
    </location>
</feature>
<evidence type="ECO:0000313" key="3">
    <source>
        <dbReference type="Proteomes" id="UP001527925"/>
    </source>
</evidence>
<protein>
    <submittedName>
        <fullName evidence="2">Uncharacterized protein</fullName>
    </submittedName>
</protein>
<reference evidence="2 3" key="1">
    <citation type="submission" date="2023-09" db="EMBL/GenBank/DDBJ databases">
        <title>Pangenome analysis of Batrachochytrium dendrobatidis and related Chytrids.</title>
        <authorList>
            <person name="Yacoub M.N."/>
            <person name="Stajich J.E."/>
            <person name="James T.Y."/>
        </authorList>
    </citation>
    <scope>NUCLEOTIDE SEQUENCE [LARGE SCALE GENOMIC DNA]</scope>
    <source>
        <strain evidence="2 3">JEL0888</strain>
    </source>
</reference>
<feature type="compositionally biased region" description="Basic residues" evidence="1">
    <location>
        <begin position="219"/>
        <end position="232"/>
    </location>
</feature>
<organism evidence="2 3">
    <name type="scientific">Polyrhizophydium stewartii</name>
    <dbReference type="NCBI Taxonomy" id="2732419"/>
    <lineage>
        <taxon>Eukaryota</taxon>
        <taxon>Fungi</taxon>
        <taxon>Fungi incertae sedis</taxon>
        <taxon>Chytridiomycota</taxon>
        <taxon>Chytridiomycota incertae sedis</taxon>
        <taxon>Chytridiomycetes</taxon>
        <taxon>Rhizophydiales</taxon>
        <taxon>Rhizophydiales incertae sedis</taxon>
        <taxon>Polyrhizophydium</taxon>
    </lineage>
</organism>
<dbReference type="Proteomes" id="UP001527925">
    <property type="component" value="Unassembled WGS sequence"/>
</dbReference>
<evidence type="ECO:0000313" key="2">
    <source>
        <dbReference type="EMBL" id="KAL2920263.1"/>
    </source>
</evidence>
<evidence type="ECO:0000256" key="1">
    <source>
        <dbReference type="SAM" id="MobiDB-lite"/>
    </source>
</evidence>
<feature type="compositionally biased region" description="Low complexity" evidence="1">
    <location>
        <begin position="8"/>
        <end position="32"/>
    </location>
</feature>
<feature type="region of interest" description="Disordered" evidence="1">
    <location>
        <begin position="207"/>
        <end position="244"/>
    </location>
</feature>
<feature type="region of interest" description="Disordered" evidence="1">
    <location>
        <begin position="1"/>
        <end position="67"/>
    </location>
</feature>
<feature type="region of interest" description="Disordered" evidence="1">
    <location>
        <begin position="315"/>
        <end position="360"/>
    </location>
</feature>
<keyword evidence="3" id="KW-1185">Reference proteome</keyword>
<proteinExistence type="predicted"/>
<feature type="region of interest" description="Disordered" evidence="1">
    <location>
        <begin position="261"/>
        <end position="280"/>
    </location>
</feature>
<comment type="caution">
    <text evidence="2">The sequence shown here is derived from an EMBL/GenBank/DDBJ whole genome shotgun (WGS) entry which is preliminary data.</text>
</comment>
<accession>A0ABR4NL48</accession>